<dbReference type="KEGG" id="ccel:CCDG5_1417"/>
<dbReference type="OrthoDB" id="5198189at2"/>
<sequence>MRFLKKSVIITAAVYAVLFGLLVFTALYSSGNYALTSVVFIILMLIPFFVSFEKRRPQARELVPIAALSATAALGRVIFAAFPNVKPTSAIVIITGAAFGPQAGFVTGATAALASNIFFGQGPFTPWQMFAWGIMGAFAGIFKKSFKNTALICVYGFFSAFIYGWIMDLWQVLGFVNPINLKSFFLTFAASFYFDLTHAVSTVVFLFLLAKPWLKILNRVKTKYGLMKTGG</sequence>
<dbReference type="Gene3D" id="1.10.1760.20">
    <property type="match status" value="1"/>
</dbReference>
<feature type="transmembrane region" description="Helical" evidence="1">
    <location>
        <begin position="124"/>
        <end position="142"/>
    </location>
</feature>
<keyword evidence="3" id="KW-1185">Reference proteome</keyword>
<evidence type="ECO:0008006" key="4">
    <source>
        <dbReference type="Google" id="ProtNLM"/>
    </source>
</evidence>
<evidence type="ECO:0000313" key="2">
    <source>
        <dbReference type="EMBL" id="CDZ24531.1"/>
    </source>
</evidence>
<dbReference type="EMBL" id="LM995447">
    <property type="protein sequence ID" value="CDZ24531.1"/>
    <property type="molecule type" value="Genomic_DNA"/>
</dbReference>
<evidence type="ECO:0000256" key="1">
    <source>
        <dbReference type="SAM" id="Phobius"/>
    </source>
</evidence>
<feature type="transmembrane region" description="Helical" evidence="1">
    <location>
        <begin position="186"/>
        <end position="209"/>
    </location>
</feature>
<proteinExistence type="predicted"/>
<keyword evidence="1" id="KW-1133">Transmembrane helix</keyword>
<dbReference type="Proteomes" id="UP000032431">
    <property type="component" value="Chromosome I"/>
</dbReference>
<dbReference type="PATRIC" id="fig|29343.3.peg.1495"/>
<name>A0A078KLD4_9FIRM</name>
<feature type="transmembrane region" description="Helical" evidence="1">
    <location>
        <begin position="33"/>
        <end position="50"/>
    </location>
</feature>
<gene>
    <name evidence="2" type="ORF">CCDG5_1417</name>
</gene>
<organism evidence="2 3">
    <name type="scientific">[Clostridium] cellulosi</name>
    <dbReference type="NCBI Taxonomy" id="29343"/>
    <lineage>
        <taxon>Bacteria</taxon>
        <taxon>Bacillati</taxon>
        <taxon>Bacillota</taxon>
        <taxon>Clostridia</taxon>
        <taxon>Eubacteriales</taxon>
        <taxon>Oscillospiraceae</taxon>
        <taxon>Oscillospiraceae incertae sedis</taxon>
    </lineage>
</organism>
<keyword evidence="1" id="KW-0812">Transmembrane</keyword>
<evidence type="ECO:0000313" key="3">
    <source>
        <dbReference type="Proteomes" id="UP000032431"/>
    </source>
</evidence>
<dbReference type="AlphaFoldDB" id="A0A078KLD4"/>
<keyword evidence="1" id="KW-0472">Membrane</keyword>
<feature type="transmembrane region" description="Helical" evidence="1">
    <location>
        <begin position="7"/>
        <end position="27"/>
    </location>
</feature>
<accession>A0A078KLD4</accession>
<dbReference type="HOGENOM" id="CLU_069956_0_1_9"/>
<feature type="transmembrane region" description="Helical" evidence="1">
    <location>
        <begin position="149"/>
        <end position="166"/>
    </location>
</feature>
<dbReference type="STRING" id="29343.CCDG5_1417"/>
<reference evidence="3" key="1">
    <citation type="submission" date="2014-07" db="EMBL/GenBank/DDBJ databases">
        <authorList>
            <person name="Wibberg D."/>
        </authorList>
    </citation>
    <scope>NUCLEOTIDE SEQUENCE [LARGE SCALE GENOMIC DNA]</scope>
    <source>
        <strain evidence="3">DG5</strain>
    </source>
</reference>
<protein>
    <recommendedName>
        <fullName evidence="4">Metal ion ABC transporter membrane-spanning subunit</fullName>
    </recommendedName>
</protein>